<dbReference type="PIRSF" id="PIRSF036492">
    <property type="entry name" value="ALDH"/>
    <property type="match status" value="1"/>
</dbReference>
<dbReference type="SUPFAM" id="SSF53720">
    <property type="entry name" value="ALDH-like"/>
    <property type="match status" value="1"/>
</dbReference>
<evidence type="ECO:0000256" key="5">
    <source>
        <dbReference type="PIRNR" id="PIRNR036492"/>
    </source>
</evidence>
<evidence type="ECO:0000313" key="10">
    <source>
        <dbReference type="EMBL" id="MBO1228104.1"/>
    </source>
</evidence>
<dbReference type="RefSeq" id="WP_096808771.1">
    <property type="nucleotide sequence ID" value="NZ_BMCF01000011.1"/>
</dbReference>
<dbReference type="Pfam" id="PF00171">
    <property type="entry name" value="Aldedh"/>
    <property type="match status" value="1"/>
</dbReference>
<feature type="domain" description="Aldehyde dehydrogenase" evidence="9">
    <location>
        <begin position="13"/>
        <end position="470"/>
    </location>
</feature>
<evidence type="ECO:0000256" key="7">
    <source>
        <dbReference type="PROSITE-ProRule" id="PRU10007"/>
    </source>
</evidence>
<evidence type="ECO:0000256" key="8">
    <source>
        <dbReference type="RuleBase" id="RU003345"/>
    </source>
</evidence>
<dbReference type="GO" id="GO:0004029">
    <property type="term" value="F:aldehyde dehydrogenase (NAD+) activity"/>
    <property type="evidence" value="ECO:0007669"/>
    <property type="project" value="UniProtKB-EC"/>
</dbReference>
<dbReference type="EMBL" id="JAFNLT010000012">
    <property type="protein sequence ID" value="MBO1228104.1"/>
    <property type="molecule type" value="Genomic_DNA"/>
</dbReference>
<reference evidence="10 15" key="4">
    <citation type="submission" date="2021-03" db="EMBL/GenBank/DDBJ databases">
        <title>Staphylococci and Mammaliicocci in bats.</title>
        <authorList>
            <person name="Fountain K."/>
        </authorList>
    </citation>
    <scope>NUCLEOTIDE SEQUENCE [LARGE SCALE GENOMIC DNA]</scope>
    <source>
        <strain evidence="10 15">18_1_E_SW</strain>
    </source>
</reference>
<reference evidence="11" key="2">
    <citation type="submission" date="2018-03" db="EMBL/GenBank/DDBJ databases">
        <authorList>
            <person name="Keele B.F."/>
        </authorList>
    </citation>
    <scope>NUCLEOTIDE SEQUENCE</scope>
    <source>
        <strain evidence="11">SNUC 4337</strain>
    </source>
</reference>
<dbReference type="InterPro" id="IPR029510">
    <property type="entry name" value="Ald_DH_CS_GLU"/>
</dbReference>
<dbReference type="Gene3D" id="3.40.309.10">
    <property type="entry name" value="Aldehyde Dehydrogenase, Chain A, domain 2"/>
    <property type="match status" value="1"/>
</dbReference>
<dbReference type="InterPro" id="IPR016160">
    <property type="entry name" value="Ald_DH_CS_CYS"/>
</dbReference>
<evidence type="ECO:0000313" key="13">
    <source>
        <dbReference type="Proteomes" id="UP000240400"/>
    </source>
</evidence>
<dbReference type="OrthoDB" id="9762913at2"/>
<proteinExistence type="inferred from homology"/>
<dbReference type="FunFam" id="3.40.309.10:FF:000012">
    <property type="entry name" value="Betaine aldehyde dehydrogenase"/>
    <property type="match status" value="1"/>
</dbReference>
<keyword evidence="3" id="KW-0520">NAD</keyword>
<dbReference type="CDD" id="cd07138">
    <property type="entry name" value="ALDH_CddD_SSP0762"/>
    <property type="match status" value="1"/>
</dbReference>
<dbReference type="GO" id="GO:0006081">
    <property type="term" value="P:aldehyde metabolic process"/>
    <property type="evidence" value="ECO:0007669"/>
    <property type="project" value="InterPro"/>
</dbReference>
<dbReference type="FunFam" id="3.40.605.10:FF:000007">
    <property type="entry name" value="NAD/NADP-dependent betaine aldehyde dehydrogenase"/>
    <property type="match status" value="1"/>
</dbReference>
<dbReference type="PROSITE" id="PS00687">
    <property type="entry name" value="ALDEHYDE_DEHYDR_GLU"/>
    <property type="match status" value="1"/>
</dbReference>
<dbReference type="FunFam" id="3.40.605.10:FF:000026">
    <property type="entry name" value="Aldehyde dehydrogenase, putative"/>
    <property type="match status" value="1"/>
</dbReference>
<evidence type="ECO:0000259" key="9">
    <source>
        <dbReference type="Pfam" id="PF00171"/>
    </source>
</evidence>
<evidence type="ECO:0000313" key="12">
    <source>
        <dbReference type="EMBL" id="SUM54586.1"/>
    </source>
</evidence>
<evidence type="ECO:0000256" key="2">
    <source>
        <dbReference type="ARBA" id="ARBA00023002"/>
    </source>
</evidence>
<sequence length="476" mass="51894">MRNFTKQYINGEWVESTSGETIEVINPATEEVTGIIAKGNKEDVDKAVDAAENVYFEFRHSSVQERKELLDKIVQEYKNRKEDIIEAITDELGSPLKVSENVHYQMGLDHFQAARDALDNFEFEERRGDDLVVKEAIGVAGLITPWNFPTNQTSLKLSAALAAGSPVVLKPSEETPFAAIILAEIFDKAGVPKGVFNLVNGDGQGVGNPLSEHPKVRMMSFTGSGPTGASIMRKAAEDFKKVSLELGGKSPYIILDDADIDGAASAATGKVVTNTGQVCTAGTRTLVPESIKEEFLTAVKEKFSQVKVGDPRAEGTQVGPIISKKQFDQVQSYIDKGVEEGAELFYGGPGKPEGLDKGYFARPTIFNNVDNDMTIAREEIFGPVMSIITYNDVDEAIKIANDTEYGLASYVYGKDKDTLHKVARSIEAGTVEINEAGRKPDLPFGGYKQSGLGREWGDYGIEEFLEVKSIAGYYKA</sequence>
<evidence type="ECO:0000256" key="3">
    <source>
        <dbReference type="ARBA" id="ARBA00023027"/>
    </source>
</evidence>
<comment type="similarity">
    <text evidence="1 5 8">Belongs to the aldehyde dehydrogenase family.</text>
</comment>
<dbReference type="PANTHER" id="PTHR42804:SF1">
    <property type="entry name" value="ALDEHYDE DEHYDROGENASE-RELATED"/>
    <property type="match status" value="1"/>
</dbReference>
<dbReference type="GeneID" id="66776283"/>
<name>A0A291JJ55_9STAP</name>
<comment type="catalytic activity">
    <reaction evidence="4">
        <text>an aldehyde + NAD(+) + H2O = a carboxylate + NADH + 2 H(+)</text>
        <dbReference type="Rhea" id="RHEA:16185"/>
        <dbReference type="ChEBI" id="CHEBI:15377"/>
        <dbReference type="ChEBI" id="CHEBI:15378"/>
        <dbReference type="ChEBI" id="CHEBI:17478"/>
        <dbReference type="ChEBI" id="CHEBI:29067"/>
        <dbReference type="ChEBI" id="CHEBI:57540"/>
        <dbReference type="ChEBI" id="CHEBI:57945"/>
        <dbReference type="EC" id="1.2.1.3"/>
    </reaction>
</comment>
<dbReference type="InterPro" id="IPR016161">
    <property type="entry name" value="Ald_DH/histidinol_DH"/>
</dbReference>
<accession>A0A291JJ55</accession>
<keyword evidence="15" id="KW-1185">Reference proteome</keyword>
<dbReference type="Proteomes" id="UP000254412">
    <property type="component" value="Unassembled WGS sequence"/>
</dbReference>
<organism evidence="12 14">
    <name type="scientific">Staphylococcus nepalensis</name>
    <dbReference type="NCBI Taxonomy" id="214473"/>
    <lineage>
        <taxon>Bacteria</taxon>
        <taxon>Bacillati</taxon>
        <taxon>Bacillota</taxon>
        <taxon>Bacilli</taxon>
        <taxon>Bacillales</taxon>
        <taxon>Staphylococcaceae</taxon>
        <taxon>Staphylococcus</taxon>
    </lineage>
</organism>
<dbReference type="InterPro" id="IPR016162">
    <property type="entry name" value="Ald_DH_N"/>
</dbReference>
<keyword evidence="2 5" id="KW-0560">Oxidoreductase</keyword>
<dbReference type="EMBL" id="UHDS01000001">
    <property type="protein sequence ID" value="SUM54586.1"/>
    <property type="molecule type" value="Genomic_DNA"/>
</dbReference>
<dbReference type="Proteomes" id="UP000664081">
    <property type="component" value="Unassembled WGS sequence"/>
</dbReference>
<feature type="active site" evidence="6">
    <location>
        <position position="279"/>
    </location>
</feature>
<dbReference type="AlphaFoldDB" id="A0A291JJ55"/>
<dbReference type="InterPro" id="IPR012394">
    <property type="entry name" value="Aldehyde_DH_NAD(P)"/>
</dbReference>
<evidence type="ECO:0000256" key="6">
    <source>
        <dbReference type="PIRSR" id="PIRSR036492-1"/>
    </source>
</evidence>
<dbReference type="EMBL" id="PZHR01000038">
    <property type="protein sequence ID" value="PTK58727.1"/>
    <property type="molecule type" value="Genomic_DNA"/>
</dbReference>
<dbReference type="Proteomes" id="UP000240400">
    <property type="component" value="Unassembled WGS sequence"/>
</dbReference>
<evidence type="ECO:0000313" key="11">
    <source>
        <dbReference type="EMBL" id="PTK58727.1"/>
    </source>
</evidence>
<dbReference type="KEGG" id="snl:BJD96_04190"/>
<gene>
    <name evidence="11" type="ORF">BUZ61_08165</name>
    <name evidence="10" type="ORF">J3T88_12425</name>
    <name evidence="12" type="ORF">NCTC13834_00883</name>
</gene>
<dbReference type="InterPro" id="IPR016163">
    <property type="entry name" value="Ald_DH_C"/>
</dbReference>
<evidence type="ECO:0000313" key="15">
    <source>
        <dbReference type="Proteomes" id="UP000664081"/>
    </source>
</evidence>
<reference evidence="11 13" key="1">
    <citation type="journal article" date="2016" name="Front. Microbiol.">
        <title>Comprehensive Phylogenetic Analysis of Bovine Non-aureus Staphylococci Species Based on Whole-Genome Sequencing.</title>
        <authorList>
            <person name="Naushad S."/>
            <person name="Barkema H.W."/>
            <person name="Luby C."/>
            <person name="Condas L.A."/>
            <person name="Nobrega D.B."/>
            <person name="Carson D.A."/>
            <person name="De Buck J."/>
        </authorList>
    </citation>
    <scope>NUCLEOTIDE SEQUENCE [LARGE SCALE GENOMIC DNA]</scope>
    <source>
        <strain evidence="11 13">SNUC 4337</strain>
    </source>
</reference>
<dbReference type="PROSITE" id="PS00070">
    <property type="entry name" value="ALDEHYDE_DEHYDR_CYS"/>
    <property type="match status" value="1"/>
</dbReference>
<evidence type="ECO:0000256" key="4">
    <source>
        <dbReference type="ARBA" id="ARBA00049194"/>
    </source>
</evidence>
<dbReference type="InterPro" id="IPR015590">
    <property type="entry name" value="Aldehyde_DH_dom"/>
</dbReference>
<evidence type="ECO:0000313" key="14">
    <source>
        <dbReference type="Proteomes" id="UP000254412"/>
    </source>
</evidence>
<dbReference type="PANTHER" id="PTHR42804">
    <property type="entry name" value="ALDEHYDE DEHYDROGENASE"/>
    <property type="match status" value="1"/>
</dbReference>
<protein>
    <recommendedName>
        <fullName evidence="5">Aldehyde dehydrogenase</fullName>
    </recommendedName>
</protein>
<feature type="active site" evidence="6 7">
    <location>
        <position position="245"/>
    </location>
</feature>
<reference evidence="12 14" key="3">
    <citation type="submission" date="2018-06" db="EMBL/GenBank/DDBJ databases">
        <authorList>
            <consortium name="Pathogen Informatics"/>
            <person name="Doyle S."/>
        </authorList>
    </citation>
    <scope>NUCLEOTIDE SEQUENCE [LARGE SCALE GENOMIC DNA]</scope>
    <source>
        <strain evidence="12 14">NCTC13834</strain>
    </source>
</reference>
<evidence type="ECO:0000256" key="1">
    <source>
        <dbReference type="ARBA" id="ARBA00009986"/>
    </source>
</evidence>
<dbReference type="Gene3D" id="3.40.605.10">
    <property type="entry name" value="Aldehyde Dehydrogenase, Chain A, domain 1"/>
    <property type="match status" value="1"/>
</dbReference>